<organism evidence="2 3">
    <name type="scientific">Mycena albidolilacea</name>
    <dbReference type="NCBI Taxonomy" id="1033008"/>
    <lineage>
        <taxon>Eukaryota</taxon>
        <taxon>Fungi</taxon>
        <taxon>Dikarya</taxon>
        <taxon>Basidiomycota</taxon>
        <taxon>Agaricomycotina</taxon>
        <taxon>Agaricomycetes</taxon>
        <taxon>Agaricomycetidae</taxon>
        <taxon>Agaricales</taxon>
        <taxon>Marasmiineae</taxon>
        <taxon>Mycenaceae</taxon>
        <taxon>Mycena</taxon>
    </lineage>
</organism>
<dbReference type="Proteomes" id="UP001218218">
    <property type="component" value="Unassembled WGS sequence"/>
</dbReference>
<gene>
    <name evidence="2" type="ORF">DFH08DRAFT_808616</name>
</gene>
<keyword evidence="1" id="KW-1133">Transmembrane helix</keyword>
<keyword evidence="1" id="KW-0812">Transmembrane</keyword>
<protein>
    <submittedName>
        <fullName evidence="2">Uncharacterized protein</fullName>
    </submittedName>
</protein>
<evidence type="ECO:0000313" key="3">
    <source>
        <dbReference type="Proteomes" id="UP001218218"/>
    </source>
</evidence>
<name>A0AAD7A1R1_9AGAR</name>
<feature type="transmembrane region" description="Helical" evidence="1">
    <location>
        <begin position="24"/>
        <end position="43"/>
    </location>
</feature>
<dbReference type="EMBL" id="JARIHO010000018">
    <property type="protein sequence ID" value="KAJ7347842.1"/>
    <property type="molecule type" value="Genomic_DNA"/>
</dbReference>
<keyword evidence="1" id="KW-0472">Membrane</keyword>
<sequence length="184" mass="20965">MCDTSHILQSSTWLWTLSLIPNSILPYLVLGVMSTSIVTYALGHSLPSARLDRLNEVFTVVEELLNHAKKCMRDYLVLAETETRFLRTKLAVSKLHSRLLETRNMRGWKDYLHNMIAILRGLAMLECEMQDIRTSLLVLIEAAHQRKLTQDIHESQEIVDGALHPQYSSCGRAHSECTAANYEV</sequence>
<accession>A0AAD7A1R1</accession>
<evidence type="ECO:0000313" key="2">
    <source>
        <dbReference type="EMBL" id="KAJ7347842.1"/>
    </source>
</evidence>
<dbReference type="AlphaFoldDB" id="A0AAD7A1R1"/>
<reference evidence="2" key="1">
    <citation type="submission" date="2023-03" db="EMBL/GenBank/DDBJ databases">
        <title>Massive genome expansion in bonnet fungi (Mycena s.s.) driven by repeated elements and novel gene families across ecological guilds.</title>
        <authorList>
            <consortium name="Lawrence Berkeley National Laboratory"/>
            <person name="Harder C.B."/>
            <person name="Miyauchi S."/>
            <person name="Viragh M."/>
            <person name="Kuo A."/>
            <person name="Thoen E."/>
            <person name="Andreopoulos B."/>
            <person name="Lu D."/>
            <person name="Skrede I."/>
            <person name="Drula E."/>
            <person name="Henrissat B."/>
            <person name="Morin E."/>
            <person name="Kohler A."/>
            <person name="Barry K."/>
            <person name="LaButti K."/>
            <person name="Morin E."/>
            <person name="Salamov A."/>
            <person name="Lipzen A."/>
            <person name="Mereny Z."/>
            <person name="Hegedus B."/>
            <person name="Baldrian P."/>
            <person name="Stursova M."/>
            <person name="Weitz H."/>
            <person name="Taylor A."/>
            <person name="Grigoriev I.V."/>
            <person name="Nagy L.G."/>
            <person name="Martin F."/>
            <person name="Kauserud H."/>
        </authorList>
    </citation>
    <scope>NUCLEOTIDE SEQUENCE</scope>
    <source>
        <strain evidence="2">CBHHK002</strain>
    </source>
</reference>
<keyword evidence="3" id="KW-1185">Reference proteome</keyword>
<evidence type="ECO:0000256" key="1">
    <source>
        <dbReference type="SAM" id="Phobius"/>
    </source>
</evidence>
<comment type="caution">
    <text evidence="2">The sequence shown here is derived from an EMBL/GenBank/DDBJ whole genome shotgun (WGS) entry which is preliminary data.</text>
</comment>
<proteinExistence type="predicted"/>